<dbReference type="GeneID" id="63760167"/>
<keyword evidence="4" id="KW-0560">Oxidoreductase</keyword>
<dbReference type="PANTHER" id="PTHR13789">
    <property type="entry name" value="MONOOXYGENASE"/>
    <property type="match status" value="1"/>
</dbReference>
<dbReference type="Pfam" id="PF01494">
    <property type="entry name" value="FAD_binding_3"/>
    <property type="match status" value="1"/>
</dbReference>
<keyword evidence="8" id="KW-1185">Reference proteome</keyword>
<evidence type="ECO:0000256" key="5">
    <source>
        <dbReference type="ARBA" id="ARBA00023033"/>
    </source>
</evidence>
<protein>
    <recommendedName>
        <fullName evidence="6">FAD-binding domain-containing protein</fullName>
    </recommendedName>
</protein>
<name>A0A1L9SYY3_9EURO</name>
<organism evidence="7 8">
    <name type="scientific">Aspergillus sydowii CBS 593.65</name>
    <dbReference type="NCBI Taxonomy" id="1036612"/>
    <lineage>
        <taxon>Eukaryota</taxon>
        <taxon>Fungi</taxon>
        <taxon>Dikarya</taxon>
        <taxon>Ascomycota</taxon>
        <taxon>Pezizomycotina</taxon>
        <taxon>Eurotiomycetes</taxon>
        <taxon>Eurotiomycetidae</taxon>
        <taxon>Eurotiales</taxon>
        <taxon>Aspergillaceae</taxon>
        <taxon>Aspergillus</taxon>
        <taxon>Aspergillus subgen. Nidulantes</taxon>
    </lineage>
</organism>
<evidence type="ECO:0000256" key="1">
    <source>
        <dbReference type="ARBA" id="ARBA00007992"/>
    </source>
</evidence>
<dbReference type="SUPFAM" id="SSF54373">
    <property type="entry name" value="FAD-linked reductases, C-terminal domain"/>
    <property type="match status" value="1"/>
</dbReference>
<proteinExistence type="inferred from homology"/>
<evidence type="ECO:0000256" key="4">
    <source>
        <dbReference type="ARBA" id="ARBA00023002"/>
    </source>
</evidence>
<dbReference type="VEuPathDB" id="FungiDB:ASPSYDRAFT_214528"/>
<dbReference type="GO" id="GO:0004497">
    <property type="term" value="F:monooxygenase activity"/>
    <property type="evidence" value="ECO:0007669"/>
    <property type="project" value="UniProtKB-KW"/>
</dbReference>
<dbReference type="InterPro" id="IPR002938">
    <property type="entry name" value="FAD-bd"/>
</dbReference>
<evidence type="ECO:0000259" key="6">
    <source>
        <dbReference type="Pfam" id="PF01494"/>
    </source>
</evidence>
<comment type="similarity">
    <text evidence="1">Belongs to the paxM FAD-dependent monooxygenase family.</text>
</comment>
<dbReference type="SUPFAM" id="SSF51905">
    <property type="entry name" value="FAD/NAD(P)-binding domain"/>
    <property type="match status" value="1"/>
</dbReference>
<evidence type="ECO:0000256" key="3">
    <source>
        <dbReference type="ARBA" id="ARBA00022827"/>
    </source>
</evidence>
<dbReference type="AlphaFoldDB" id="A0A1L9SYY3"/>
<dbReference type="PANTHER" id="PTHR13789:SF311">
    <property type="entry name" value="HYDROXYLASE, PUTATIVE (AFU_ORTHOLOGUE AFUA_5G10180)-RELATED"/>
    <property type="match status" value="1"/>
</dbReference>
<dbReference type="PRINTS" id="PR00420">
    <property type="entry name" value="RNGMNOXGNASE"/>
</dbReference>
<sequence length="430" mass="48500">MTSSPVVIIGAGLGGLSCAIQCCRWGLQTVVLERASELREIGAGIQIPPNAGRVLLEYGILEEVKEKAVHINSFALRRYADGTTLAERPLGQSFIDSVGAPWLTIHRADYHEILLKESQRLGAKIMLDSEVINVDSVKRQVTLKSGKLITGNVIVGADGLWSIVRQSILHKDSHPFETGDLAYRATFTKKELESLDDPDIDDLCGRSSITLWMGPQKHCVFYPIRGGQEYNLVLLCPDNLPAGVKTIKGELNEMRESFKDWDKVIDKMLTCVPSVLKWKLMHHHELDTWQDNCTVLMGDACHPTLPYQAQGAAMAVEDGAVLGMLLGLAHERLGKDLSATQINQVLLRYEALRKRRTTINVQGAIHHRWFYHLPDGEDQKTRDHALKQLDWNNLYTSIYKWFSSDYQNQLLAHNVLQAAKKEFETWWHDK</sequence>
<keyword evidence="3" id="KW-0274">FAD</keyword>
<dbReference type="EMBL" id="KV878602">
    <property type="protein sequence ID" value="OJJ52432.1"/>
    <property type="molecule type" value="Genomic_DNA"/>
</dbReference>
<evidence type="ECO:0000313" key="7">
    <source>
        <dbReference type="EMBL" id="OJJ52432.1"/>
    </source>
</evidence>
<dbReference type="RefSeq" id="XP_040696238.1">
    <property type="nucleotide sequence ID" value="XM_040844094.1"/>
</dbReference>
<dbReference type="OrthoDB" id="1878542at2759"/>
<keyword evidence="5" id="KW-0503">Monooxygenase</keyword>
<evidence type="ECO:0000256" key="2">
    <source>
        <dbReference type="ARBA" id="ARBA00022630"/>
    </source>
</evidence>
<dbReference type="FunFam" id="3.50.50.60:FF:000115">
    <property type="entry name" value="Salicylate hydroxylase, putative"/>
    <property type="match status" value="1"/>
</dbReference>
<dbReference type="InterPro" id="IPR050493">
    <property type="entry name" value="FAD-dep_Monooxygenase_BioMet"/>
</dbReference>
<reference evidence="8" key="1">
    <citation type="journal article" date="2017" name="Genome Biol.">
        <title>Comparative genomics reveals high biological diversity and specific adaptations in the industrially and medically important fungal genus Aspergillus.</title>
        <authorList>
            <person name="de Vries R.P."/>
            <person name="Riley R."/>
            <person name="Wiebenga A."/>
            <person name="Aguilar-Osorio G."/>
            <person name="Amillis S."/>
            <person name="Uchima C.A."/>
            <person name="Anderluh G."/>
            <person name="Asadollahi M."/>
            <person name="Askin M."/>
            <person name="Barry K."/>
            <person name="Battaglia E."/>
            <person name="Bayram O."/>
            <person name="Benocci T."/>
            <person name="Braus-Stromeyer S.A."/>
            <person name="Caldana C."/>
            <person name="Canovas D."/>
            <person name="Cerqueira G.C."/>
            <person name="Chen F."/>
            <person name="Chen W."/>
            <person name="Choi C."/>
            <person name="Clum A."/>
            <person name="Dos Santos R.A."/>
            <person name="Damasio A.R."/>
            <person name="Diallinas G."/>
            <person name="Emri T."/>
            <person name="Fekete E."/>
            <person name="Flipphi M."/>
            <person name="Freyberg S."/>
            <person name="Gallo A."/>
            <person name="Gournas C."/>
            <person name="Habgood R."/>
            <person name="Hainaut M."/>
            <person name="Harispe M.L."/>
            <person name="Henrissat B."/>
            <person name="Hilden K.S."/>
            <person name="Hope R."/>
            <person name="Hossain A."/>
            <person name="Karabika E."/>
            <person name="Karaffa L."/>
            <person name="Karanyi Z."/>
            <person name="Krasevec N."/>
            <person name="Kuo A."/>
            <person name="Kusch H."/>
            <person name="LaButti K."/>
            <person name="Lagendijk E.L."/>
            <person name="Lapidus A."/>
            <person name="Levasseur A."/>
            <person name="Lindquist E."/>
            <person name="Lipzen A."/>
            <person name="Logrieco A.F."/>
            <person name="MacCabe A."/>
            <person name="Maekelae M.R."/>
            <person name="Malavazi I."/>
            <person name="Melin P."/>
            <person name="Meyer V."/>
            <person name="Mielnichuk N."/>
            <person name="Miskei M."/>
            <person name="Molnar A.P."/>
            <person name="Mule G."/>
            <person name="Ngan C.Y."/>
            <person name="Orejas M."/>
            <person name="Orosz E."/>
            <person name="Ouedraogo J.P."/>
            <person name="Overkamp K.M."/>
            <person name="Park H.-S."/>
            <person name="Perrone G."/>
            <person name="Piumi F."/>
            <person name="Punt P.J."/>
            <person name="Ram A.F."/>
            <person name="Ramon A."/>
            <person name="Rauscher S."/>
            <person name="Record E."/>
            <person name="Riano-Pachon D.M."/>
            <person name="Robert V."/>
            <person name="Roehrig J."/>
            <person name="Ruller R."/>
            <person name="Salamov A."/>
            <person name="Salih N.S."/>
            <person name="Samson R.A."/>
            <person name="Sandor E."/>
            <person name="Sanguinetti M."/>
            <person name="Schuetze T."/>
            <person name="Sepcic K."/>
            <person name="Shelest E."/>
            <person name="Sherlock G."/>
            <person name="Sophianopoulou V."/>
            <person name="Squina F.M."/>
            <person name="Sun H."/>
            <person name="Susca A."/>
            <person name="Todd R.B."/>
            <person name="Tsang A."/>
            <person name="Unkles S.E."/>
            <person name="van de Wiele N."/>
            <person name="van Rossen-Uffink D."/>
            <person name="Oliveira J.V."/>
            <person name="Vesth T.C."/>
            <person name="Visser J."/>
            <person name="Yu J.-H."/>
            <person name="Zhou M."/>
            <person name="Andersen M.R."/>
            <person name="Archer D.B."/>
            <person name="Baker S.E."/>
            <person name="Benoit I."/>
            <person name="Brakhage A.A."/>
            <person name="Braus G.H."/>
            <person name="Fischer R."/>
            <person name="Frisvad J.C."/>
            <person name="Goldman G.H."/>
            <person name="Houbraken J."/>
            <person name="Oakley B."/>
            <person name="Pocsi I."/>
            <person name="Scazzocchio C."/>
            <person name="Seiboth B."/>
            <person name="vanKuyk P.A."/>
            <person name="Wortman J."/>
            <person name="Dyer P.S."/>
            <person name="Grigoriev I.V."/>
        </authorList>
    </citation>
    <scope>NUCLEOTIDE SEQUENCE [LARGE SCALE GENOMIC DNA]</scope>
    <source>
        <strain evidence="8">CBS 593.65</strain>
    </source>
</reference>
<dbReference type="GO" id="GO:0071949">
    <property type="term" value="F:FAD binding"/>
    <property type="evidence" value="ECO:0007669"/>
    <property type="project" value="InterPro"/>
</dbReference>
<evidence type="ECO:0000313" key="8">
    <source>
        <dbReference type="Proteomes" id="UP000184356"/>
    </source>
</evidence>
<dbReference type="Proteomes" id="UP000184356">
    <property type="component" value="Unassembled WGS sequence"/>
</dbReference>
<accession>A0A1L9SYY3</accession>
<feature type="domain" description="FAD-binding" evidence="6">
    <location>
        <begin position="5"/>
        <end position="329"/>
    </location>
</feature>
<dbReference type="STRING" id="1036612.A0A1L9SYY3"/>
<gene>
    <name evidence="7" type="ORF">ASPSYDRAFT_214528</name>
</gene>
<keyword evidence="2" id="KW-0285">Flavoprotein</keyword>
<dbReference type="Gene3D" id="3.50.50.60">
    <property type="entry name" value="FAD/NAD(P)-binding domain"/>
    <property type="match status" value="1"/>
</dbReference>
<dbReference type="InterPro" id="IPR036188">
    <property type="entry name" value="FAD/NAD-bd_sf"/>
</dbReference>